<evidence type="ECO:0000256" key="7">
    <source>
        <dbReference type="ARBA" id="ARBA00019046"/>
    </source>
</evidence>
<dbReference type="SUPFAM" id="SSF54373">
    <property type="entry name" value="FAD-linked reductases, C-terminal domain"/>
    <property type="match status" value="1"/>
</dbReference>
<evidence type="ECO:0000313" key="15">
    <source>
        <dbReference type="EMBL" id="PMQ20506.1"/>
    </source>
</evidence>
<dbReference type="Proteomes" id="UP000235739">
    <property type="component" value="Unassembled WGS sequence"/>
</dbReference>
<dbReference type="EMBL" id="PNQX01000001">
    <property type="protein sequence ID" value="PMQ20506.1"/>
    <property type="molecule type" value="Genomic_DNA"/>
</dbReference>
<comment type="cofactor">
    <cofactor evidence="2 12">
        <name>FAD</name>
        <dbReference type="ChEBI" id="CHEBI:57692"/>
    </cofactor>
</comment>
<reference evidence="15 16" key="1">
    <citation type="journal article" date="2017" name="Elife">
        <title>Extensive horizontal gene transfer in cheese-associated bacteria.</title>
        <authorList>
            <person name="Bonham K.S."/>
            <person name="Wolfe B.E."/>
            <person name="Dutton R.J."/>
        </authorList>
    </citation>
    <scope>NUCLEOTIDE SEQUENCE [LARGE SCALE GENOMIC DNA]</scope>
    <source>
        <strain evidence="15 16">JB182</strain>
    </source>
</reference>
<dbReference type="Pfam" id="PF01593">
    <property type="entry name" value="Amino_oxidase"/>
    <property type="match status" value="1"/>
</dbReference>
<evidence type="ECO:0000259" key="14">
    <source>
        <dbReference type="Pfam" id="PF01593"/>
    </source>
</evidence>
<dbReference type="Gene3D" id="1.10.3110.10">
    <property type="entry name" value="protoporphyrinogen ix oxidase, domain 3"/>
    <property type="match status" value="1"/>
</dbReference>
<dbReference type="GO" id="GO:0006783">
    <property type="term" value="P:heme biosynthetic process"/>
    <property type="evidence" value="ECO:0007669"/>
    <property type="project" value="UniProtKB-UniRule"/>
</dbReference>
<organism evidence="15 16">
    <name type="scientific">Glutamicibacter arilaitensis</name>
    <dbReference type="NCBI Taxonomy" id="256701"/>
    <lineage>
        <taxon>Bacteria</taxon>
        <taxon>Bacillati</taxon>
        <taxon>Actinomycetota</taxon>
        <taxon>Actinomycetes</taxon>
        <taxon>Micrococcales</taxon>
        <taxon>Micrococcaceae</taxon>
        <taxon>Glutamicibacter</taxon>
    </lineage>
</organism>
<dbReference type="InterPro" id="IPR050464">
    <property type="entry name" value="Zeta_carotene_desat/Oxidored"/>
</dbReference>
<dbReference type="Gene3D" id="3.50.50.60">
    <property type="entry name" value="FAD/NAD(P)-binding domain"/>
    <property type="match status" value="1"/>
</dbReference>
<sequence>MSKEQRNLRAGDSSETTDAAKPRRDIANEAAAHALRLLEKVRHASEARLAKTDTDGDGQQNAAPHAVVIGGGIAGLVAARELRQTGHEVTVLEATGNFGGCVRSTEVAGLRIDAGAESFAVRGGVVASYLDELDLGEQIAATSGQPAWLIQGEDQEILAHPMPATAMLGIPGNVRTDEVRAIIGRPATVRAAADLITPMSKKWATEKLSIAEVVRARMGQAVLDQLVAPVINGVYSTDPAKISIDAAAPGLRQAMQETGSLARAVSKLQASAPAGSRVAGINGGMYTMVQALVAQLEEAGVALVRNCAATALSHDPQAAAPYAVRTLGQELHADRVVLAVPAQPALELLNPLFAAEQQLDSDGDANAIALAILVIDKPELDDAPRGSGVLVSKQAPLAAKALTHSTAKWPWLADESGPGTHVIRLSFGRIGEHENLVESGDDSALIDQAIKDASKILGVQLHRDDVLGSTVSRFSDMVPLQGEAATARRTALQHNLSDFEGLDVVGAWIAGTGLARVIAQARSAVAISAR</sequence>
<evidence type="ECO:0000256" key="6">
    <source>
        <dbReference type="ARBA" id="ARBA00012402"/>
    </source>
</evidence>
<keyword evidence="10 12" id="KW-0560">Oxidoreductase</keyword>
<evidence type="ECO:0000256" key="4">
    <source>
        <dbReference type="ARBA" id="ARBA00004744"/>
    </source>
</evidence>
<evidence type="ECO:0000256" key="11">
    <source>
        <dbReference type="ARBA" id="ARBA00023133"/>
    </source>
</evidence>
<dbReference type="SUPFAM" id="SSF51905">
    <property type="entry name" value="FAD/NAD(P)-binding domain"/>
    <property type="match status" value="1"/>
</dbReference>
<evidence type="ECO:0000256" key="5">
    <source>
        <dbReference type="ARBA" id="ARBA00008310"/>
    </source>
</evidence>
<feature type="domain" description="Amine oxidase" evidence="14">
    <location>
        <begin position="73"/>
        <end position="524"/>
    </location>
</feature>
<evidence type="ECO:0000256" key="12">
    <source>
        <dbReference type="RuleBase" id="RU364052"/>
    </source>
</evidence>
<dbReference type="NCBIfam" id="TIGR00562">
    <property type="entry name" value="proto_IX_ox"/>
    <property type="match status" value="1"/>
</dbReference>
<dbReference type="GO" id="GO:0005737">
    <property type="term" value="C:cytoplasm"/>
    <property type="evidence" value="ECO:0007669"/>
    <property type="project" value="UniProtKB-SubCell"/>
</dbReference>
<evidence type="ECO:0000256" key="13">
    <source>
        <dbReference type="SAM" id="MobiDB-lite"/>
    </source>
</evidence>
<evidence type="ECO:0000256" key="3">
    <source>
        <dbReference type="ARBA" id="ARBA00002185"/>
    </source>
</evidence>
<protein>
    <recommendedName>
        <fullName evidence="7 12">Coproporphyrinogen III oxidase</fullName>
        <ecNumber evidence="6 12">1.3.3.15</ecNumber>
    </recommendedName>
</protein>
<dbReference type="InterPro" id="IPR036188">
    <property type="entry name" value="FAD/NAD-bd_sf"/>
</dbReference>
<evidence type="ECO:0000313" key="16">
    <source>
        <dbReference type="Proteomes" id="UP000235739"/>
    </source>
</evidence>
<comment type="similarity">
    <text evidence="5 12">Belongs to the protoporphyrinogen/coproporphyrinogen oxidase family. Coproporphyrinogen III oxidase subfamily.</text>
</comment>
<evidence type="ECO:0000256" key="10">
    <source>
        <dbReference type="ARBA" id="ARBA00023002"/>
    </source>
</evidence>
<comment type="function">
    <text evidence="3 12">Involved in coproporphyrin-dependent heme b biosynthesis. Catalyzes the oxidation of coproporphyrinogen III to coproporphyrin III.</text>
</comment>
<comment type="subcellular location">
    <subcellularLocation>
        <location evidence="12">Cytoplasm</location>
    </subcellularLocation>
</comment>
<keyword evidence="11 12" id="KW-0350">Heme biosynthesis</keyword>
<dbReference type="EC" id="1.3.3.15" evidence="6 12"/>
<evidence type="ECO:0000256" key="1">
    <source>
        <dbReference type="ARBA" id="ARBA00001755"/>
    </source>
</evidence>
<dbReference type="PANTHER" id="PTHR42923">
    <property type="entry name" value="PROTOPORPHYRINOGEN OXIDASE"/>
    <property type="match status" value="1"/>
</dbReference>
<proteinExistence type="inferred from homology"/>
<dbReference type="AlphaFoldDB" id="A0A2N7S2W5"/>
<comment type="pathway">
    <text evidence="4 12">Porphyrin-containing compound metabolism; protoheme biosynthesis.</text>
</comment>
<evidence type="ECO:0000256" key="2">
    <source>
        <dbReference type="ARBA" id="ARBA00001974"/>
    </source>
</evidence>
<comment type="catalytic activity">
    <reaction evidence="1">
        <text>coproporphyrinogen III + 3 O2 = coproporphyrin III + 3 H2O2</text>
        <dbReference type="Rhea" id="RHEA:43436"/>
        <dbReference type="ChEBI" id="CHEBI:15379"/>
        <dbReference type="ChEBI" id="CHEBI:16240"/>
        <dbReference type="ChEBI" id="CHEBI:57309"/>
        <dbReference type="ChEBI" id="CHEBI:131725"/>
        <dbReference type="EC" id="1.3.3.15"/>
    </reaction>
    <physiologicalReaction direction="left-to-right" evidence="1">
        <dbReference type="Rhea" id="RHEA:43437"/>
    </physiologicalReaction>
</comment>
<dbReference type="Gene3D" id="3.90.660.20">
    <property type="entry name" value="Protoporphyrinogen oxidase, mitochondrial, domain 2"/>
    <property type="match status" value="1"/>
</dbReference>
<accession>A0A2N7S2W5</accession>
<dbReference type="RefSeq" id="WP_102597416.1">
    <property type="nucleotide sequence ID" value="NZ_JBQDIL010000001.1"/>
</dbReference>
<dbReference type="GO" id="GO:0004729">
    <property type="term" value="F:oxygen-dependent protoporphyrinogen oxidase activity"/>
    <property type="evidence" value="ECO:0007669"/>
    <property type="project" value="UniProtKB-UniRule"/>
</dbReference>
<dbReference type="PANTHER" id="PTHR42923:SF3">
    <property type="entry name" value="PROTOPORPHYRINOGEN OXIDASE"/>
    <property type="match status" value="1"/>
</dbReference>
<dbReference type="InterPro" id="IPR002937">
    <property type="entry name" value="Amino_oxidase"/>
</dbReference>
<evidence type="ECO:0000256" key="9">
    <source>
        <dbReference type="ARBA" id="ARBA00022827"/>
    </source>
</evidence>
<keyword evidence="9 12" id="KW-0274">FAD</keyword>
<name>A0A2N7S2W5_9MICC</name>
<feature type="region of interest" description="Disordered" evidence="13">
    <location>
        <begin position="1"/>
        <end position="25"/>
    </location>
</feature>
<keyword evidence="12" id="KW-0963">Cytoplasm</keyword>
<comment type="caution">
    <text evidence="15">The sequence shown here is derived from an EMBL/GenBank/DDBJ whole genome shotgun (WGS) entry which is preliminary data.</text>
</comment>
<keyword evidence="8 12" id="KW-0285">Flavoprotein</keyword>
<evidence type="ECO:0000256" key="8">
    <source>
        <dbReference type="ARBA" id="ARBA00022630"/>
    </source>
</evidence>
<dbReference type="PRINTS" id="PR00411">
    <property type="entry name" value="PNDRDTASEI"/>
</dbReference>
<gene>
    <name evidence="15" type="primary">hemG</name>
    <name evidence="15" type="ORF">CIK84_02520</name>
</gene>
<dbReference type="UniPathway" id="UPA00252"/>
<dbReference type="InterPro" id="IPR004572">
    <property type="entry name" value="Protoporphyrinogen_oxidase"/>
</dbReference>